<evidence type="ECO:0000313" key="6">
    <source>
        <dbReference type="Proteomes" id="UP000004671"/>
    </source>
</evidence>
<dbReference type="GO" id="GO:0015979">
    <property type="term" value="P:photosynthesis"/>
    <property type="evidence" value="ECO:0007669"/>
    <property type="project" value="UniProtKB-KW"/>
</dbReference>
<dbReference type="Pfam" id="PF18962">
    <property type="entry name" value="Por_Secre_tail"/>
    <property type="match status" value="1"/>
</dbReference>
<dbReference type="KEGG" id="caby:Cabys_2461"/>
<gene>
    <name evidence="4" type="ORF">Cabys_2461</name>
    <name evidence="5" type="ORF">Calab_3522</name>
</gene>
<organism evidence="5 6">
    <name type="scientific">Caldithrix abyssi DSM 13497</name>
    <dbReference type="NCBI Taxonomy" id="880073"/>
    <lineage>
        <taxon>Bacteria</taxon>
        <taxon>Pseudomonadati</taxon>
        <taxon>Calditrichota</taxon>
        <taxon>Calditrichia</taxon>
        <taxon>Calditrichales</taxon>
        <taxon>Calditrichaceae</taxon>
        <taxon>Caldithrix</taxon>
    </lineage>
</organism>
<dbReference type="Pfam" id="PF00932">
    <property type="entry name" value="LTD"/>
    <property type="match status" value="1"/>
</dbReference>
<dbReference type="Gene3D" id="2.130.10.10">
    <property type="entry name" value="YVTN repeat-like/Quinoprotein amine dehydrogenase"/>
    <property type="match status" value="3"/>
</dbReference>
<dbReference type="PANTHER" id="PTHR47199">
    <property type="entry name" value="PHOTOSYSTEM II STABILITY/ASSEMBLY FACTOR HCF136, CHLOROPLASTIC"/>
    <property type="match status" value="1"/>
</dbReference>
<evidence type="ECO:0000313" key="5">
    <source>
        <dbReference type="EMBL" id="EHO43121.1"/>
    </source>
</evidence>
<accession>H1XXJ7</accession>
<dbReference type="InterPro" id="IPR015943">
    <property type="entry name" value="WD40/YVTN_repeat-like_dom_sf"/>
</dbReference>
<keyword evidence="2" id="KW-0604">Photosystem II</keyword>
<dbReference type="PANTHER" id="PTHR47199:SF2">
    <property type="entry name" value="PHOTOSYSTEM II STABILITY_ASSEMBLY FACTOR HCF136, CHLOROPLASTIC"/>
    <property type="match status" value="1"/>
</dbReference>
<dbReference type="SUPFAM" id="SSF74853">
    <property type="entry name" value="Lamin A/C globular tail domain"/>
    <property type="match status" value="1"/>
</dbReference>
<dbReference type="STRING" id="880073.Cabys_2461"/>
<keyword evidence="1" id="KW-0602">Photosynthesis</keyword>
<dbReference type="EMBL" id="CM001402">
    <property type="protein sequence ID" value="EHO43121.1"/>
    <property type="molecule type" value="Genomic_DNA"/>
</dbReference>
<feature type="domain" description="LTD" evidence="3">
    <location>
        <begin position="617"/>
        <end position="784"/>
    </location>
</feature>
<proteinExistence type="predicted"/>
<dbReference type="Gene3D" id="2.60.40.1260">
    <property type="entry name" value="Lamin Tail domain"/>
    <property type="match status" value="1"/>
</dbReference>
<evidence type="ECO:0000313" key="7">
    <source>
        <dbReference type="Proteomes" id="UP000183868"/>
    </source>
</evidence>
<dbReference type="EMBL" id="CP018099">
    <property type="protein sequence ID" value="APF19210.1"/>
    <property type="molecule type" value="Genomic_DNA"/>
</dbReference>
<dbReference type="SUPFAM" id="SSF50939">
    <property type="entry name" value="Sialidases"/>
    <property type="match status" value="2"/>
</dbReference>
<dbReference type="OrthoDB" id="9806464at2"/>
<name>H1XXJ7_CALAY</name>
<dbReference type="RefSeq" id="WP_006930607.1">
    <property type="nucleotide sequence ID" value="NZ_CM001402.1"/>
</dbReference>
<dbReference type="Proteomes" id="UP000004671">
    <property type="component" value="Chromosome"/>
</dbReference>
<reference evidence="5 6" key="1">
    <citation type="submission" date="2011-09" db="EMBL/GenBank/DDBJ databases">
        <title>The permanent draft genome of Caldithrix abyssi DSM 13497.</title>
        <authorList>
            <consortium name="US DOE Joint Genome Institute (JGI-PGF)"/>
            <person name="Lucas S."/>
            <person name="Han J."/>
            <person name="Lapidus A."/>
            <person name="Bruce D."/>
            <person name="Goodwin L."/>
            <person name="Pitluck S."/>
            <person name="Peters L."/>
            <person name="Kyrpides N."/>
            <person name="Mavromatis K."/>
            <person name="Ivanova N."/>
            <person name="Mikhailova N."/>
            <person name="Chertkov O."/>
            <person name="Detter J.C."/>
            <person name="Tapia R."/>
            <person name="Han C."/>
            <person name="Land M."/>
            <person name="Hauser L."/>
            <person name="Markowitz V."/>
            <person name="Cheng J.-F."/>
            <person name="Hugenholtz P."/>
            <person name="Woyke T."/>
            <person name="Wu D."/>
            <person name="Spring S."/>
            <person name="Brambilla E."/>
            <person name="Klenk H.-P."/>
            <person name="Eisen J.A."/>
        </authorList>
    </citation>
    <scope>NUCLEOTIDE SEQUENCE [LARGE SCALE GENOMIC DNA]</scope>
    <source>
        <strain evidence="5 6">DSM 13497</strain>
    </source>
</reference>
<protein>
    <submittedName>
        <fullName evidence="5">Glycosyl hydrolase BNR repeat-containing protein</fullName>
    </submittedName>
    <submittedName>
        <fullName evidence="4">Por secretion system C-terminal sorting domain-containing protein</fullName>
    </submittedName>
</protein>
<dbReference type="InterPro" id="IPR036415">
    <property type="entry name" value="Lamin_tail_dom_sf"/>
</dbReference>
<dbReference type="Proteomes" id="UP000183868">
    <property type="component" value="Chromosome"/>
</dbReference>
<dbReference type="InterPro" id="IPR001322">
    <property type="entry name" value="Lamin_tail_dom"/>
</dbReference>
<dbReference type="Pfam" id="PF14870">
    <property type="entry name" value="PSII_BNR"/>
    <property type="match status" value="2"/>
</dbReference>
<dbReference type="Gene3D" id="2.60.40.4070">
    <property type="match status" value="1"/>
</dbReference>
<dbReference type="NCBIfam" id="TIGR04183">
    <property type="entry name" value="Por_Secre_tail"/>
    <property type="match status" value="1"/>
</dbReference>
<evidence type="ECO:0000259" key="3">
    <source>
        <dbReference type="PROSITE" id="PS51841"/>
    </source>
</evidence>
<dbReference type="PROSITE" id="PS51841">
    <property type="entry name" value="LTD"/>
    <property type="match status" value="1"/>
</dbReference>
<dbReference type="eggNOG" id="COG4447">
    <property type="taxonomic scope" value="Bacteria"/>
</dbReference>
<dbReference type="InParanoid" id="H1XXJ7"/>
<dbReference type="CDD" id="cd15482">
    <property type="entry name" value="Sialidase_non-viral"/>
    <property type="match status" value="2"/>
</dbReference>
<reference evidence="4 7" key="2">
    <citation type="submission" date="2016-11" db="EMBL/GenBank/DDBJ databases">
        <title>Genomic analysis of Caldithrix abyssi and proposal of a novel bacterial phylum Caldithrichaeota.</title>
        <authorList>
            <person name="Kublanov I."/>
            <person name="Sigalova O."/>
            <person name="Gavrilov S."/>
            <person name="Lebedinsky A."/>
            <person name="Ivanova N."/>
            <person name="Daum C."/>
            <person name="Reddy T."/>
            <person name="Klenk H.P."/>
            <person name="Goker M."/>
            <person name="Reva O."/>
            <person name="Miroshnichenko M."/>
            <person name="Kyprides N."/>
            <person name="Woyke T."/>
            <person name="Gelfand M."/>
        </authorList>
    </citation>
    <scope>NUCLEOTIDE SEQUENCE [LARGE SCALE GENOMIC DNA]</scope>
    <source>
        <strain evidence="4 7">LF13</strain>
    </source>
</reference>
<dbReference type="InterPro" id="IPR028203">
    <property type="entry name" value="PSII_CF48-like_dom"/>
</dbReference>
<sequence precursor="true">MRYYLQVILILGMASFLFGQSWEVVKEGEMEYYPNSGVFFNADTGLFVGDDGAVMMTTDGGVSGDIVRYPEYDGAPSWSDVGFANNLVGYACASSGGCIYKTEDGGYTWTQVGDTAQFTFDLNNIAVVNENTVYVAGDDGVLKTTDGGVTWTKSNYTFEVSGTVQKLDGGIAFCNENVGVVATGANKGATWYTHDGGQTWNFVQLIFPGGISKRLYDVDAYGDSTIAIVGYHFTVFLSQDGGKTYQQIANWSTNYVQFYSVQLLNENTVVAGGSDGHVTMTTDGGNSWNDIDIPAAHSVIFVYFLDANTGYVFARDGQWFKTTDGGVTYTPLLGWPNVDFKGLAISPANTILGVCFKGDATISTDGGYNWTYPDNLLVGARSTLYTADFANENLALAGGYKGILYRSTDGGLTWQEVPNPMYDEGKSIYVVRFVDENLAFAAGSKGYIMKSEDGGQTWTLVGNSETSTIYDIWPVASKQILAGCYSGKLLVSTATLDSFYLKYDYGSMNLREIEFRGDHGVVVGTKGYIFHTTVANWDTLQEVFVEPDGDDFFGVAFVNDTLVYAVGEKGKIYYSNDAGLTWQKDDSVTTQNLERVEYAQGKLWVVGANGVILKKDFEPQVATQNLFINEFMASNDSAFADEYGEYDDWIEIYNANDFPVDIGGMYITDDLGEPTAYQIPDTLPAATTIPANGFLILWADKQPEQGVLHVNIKLSASGEQIGLSEYFEGSYRFIDSLTFGEQTTDISYGRRDDGGSEWVFFSTATPGETNANGVIVSIDHSPTATITDYELKQNYPNPFNPLTTIEFSLKKADQTTLTIYNVAGQKVATVINKKLNPGAYKVKINAGKFASGVYFYELKSGNFKAIRKMLLVK</sequence>
<evidence type="ECO:0000256" key="1">
    <source>
        <dbReference type="ARBA" id="ARBA00022531"/>
    </source>
</evidence>
<evidence type="ECO:0000313" key="4">
    <source>
        <dbReference type="EMBL" id="APF19210.1"/>
    </source>
</evidence>
<dbReference type="GO" id="GO:0016787">
    <property type="term" value="F:hydrolase activity"/>
    <property type="evidence" value="ECO:0007669"/>
    <property type="project" value="UniProtKB-KW"/>
</dbReference>
<evidence type="ECO:0000256" key="2">
    <source>
        <dbReference type="ARBA" id="ARBA00023276"/>
    </source>
</evidence>
<dbReference type="HOGENOM" id="CLU_004847_1_1_0"/>
<dbReference type="SUPFAM" id="SSF110296">
    <property type="entry name" value="Oligoxyloglucan reducing end-specific cellobiohydrolase"/>
    <property type="match status" value="1"/>
</dbReference>
<dbReference type="InterPro" id="IPR036278">
    <property type="entry name" value="Sialidase_sf"/>
</dbReference>
<dbReference type="GO" id="GO:0009523">
    <property type="term" value="C:photosystem II"/>
    <property type="evidence" value="ECO:0007669"/>
    <property type="project" value="UniProtKB-KW"/>
</dbReference>
<keyword evidence="5" id="KW-0378">Hydrolase</keyword>
<dbReference type="InterPro" id="IPR026444">
    <property type="entry name" value="Secre_tail"/>
</dbReference>
<dbReference type="PaxDb" id="880073-Calab_3522"/>
<keyword evidence="6" id="KW-1185">Reference proteome</keyword>
<dbReference type="AlphaFoldDB" id="H1XXJ7"/>